<evidence type="ECO:0000256" key="2">
    <source>
        <dbReference type="ARBA" id="ARBA00022695"/>
    </source>
</evidence>
<dbReference type="PANTHER" id="PTHR43793:SF2">
    <property type="entry name" value="BIFUNCTIONAL PROTEIN HLDE"/>
    <property type="match status" value="1"/>
</dbReference>
<dbReference type="SUPFAM" id="SSF52374">
    <property type="entry name" value="Nucleotidylyl transferase"/>
    <property type="match status" value="1"/>
</dbReference>
<comment type="caution">
    <text evidence="4">The sequence shown here is derived from an EMBL/GenBank/DDBJ whole genome shotgun (WGS) entry which is preliminary data.</text>
</comment>
<dbReference type="InterPro" id="IPR014729">
    <property type="entry name" value="Rossmann-like_a/b/a_fold"/>
</dbReference>
<keyword evidence="1" id="KW-0808">Transferase</keyword>
<evidence type="ECO:0000313" key="5">
    <source>
        <dbReference type="Proteomes" id="UP000177082"/>
    </source>
</evidence>
<reference evidence="4 5" key="1">
    <citation type="journal article" date="2016" name="Nat. Commun.">
        <title>Thousands of microbial genomes shed light on interconnected biogeochemical processes in an aquifer system.</title>
        <authorList>
            <person name="Anantharaman K."/>
            <person name="Brown C.T."/>
            <person name="Hug L.A."/>
            <person name="Sharon I."/>
            <person name="Castelle C.J."/>
            <person name="Probst A.J."/>
            <person name="Thomas B.C."/>
            <person name="Singh A."/>
            <person name="Wilkins M.J."/>
            <person name="Karaoz U."/>
            <person name="Brodie E.L."/>
            <person name="Williams K.H."/>
            <person name="Hubbard S.S."/>
            <person name="Banfield J.F."/>
        </authorList>
    </citation>
    <scope>NUCLEOTIDE SEQUENCE [LARGE SCALE GENOMIC DNA]</scope>
</reference>
<organism evidence="4 5">
    <name type="scientific">Candidatus Woesebacteria bacterium RIFCSPLOWO2_01_FULL_39_21</name>
    <dbReference type="NCBI Taxonomy" id="1802519"/>
    <lineage>
        <taxon>Bacteria</taxon>
        <taxon>Candidatus Woeseibacteriota</taxon>
    </lineage>
</organism>
<dbReference type="Gene3D" id="3.40.50.620">
    <property type="entry name" value="HUPs"/>
    <property type="match status" value="1"/>
</dbReference>
<accession>A0A1F8BJP8</accession>
<proteinExistence type="predicted"/>
<keyword evidence="2" id="KW-0548">Nucleotidyltransferase</keyword>
<name>A0A1F8BJP8_9BACT</name>
<dbReference type="Proteomes" id="UP000177082">
    <property type="component" value="Unassembled WGS sequence"/>
</dbReference>
<evidence type="ECO:0000259" key="3">
    <source>
        <dbReference type="Pfam" id="PF01467"/>
    </source>
</evidence>
<dbReference type="EMBL" id="MGHF01000007">
    <property type="protein sequence ID" value="OGM64291.1"/>
    <property type="molecule type" value="Genomic_DNA"/>
</dbReference>
<evidence type="ECO:0000256" key="1">
    <source>
        <dbReference type="ARBA" id="ARBA00022679"/>
    </source>
</evidence>
<dbReference type="PANTHER" id="PTHR43793">
    <property type="entry name" value="FAD SYNTHASE"/>
    <property type="match status" value="1"/>
</dbReference>
<feature type="domain" description="Cytidyltransferase-like" evidence="3">
    <location>
        <begin position="30"/>
        <end position="122"/>
    </location>
</feature>
<dbReference type="Pfam" id="PF01467">
    <property type="entry name" value="CTP_transf_like"/>
    <property type="match status" value="1"/>
</dbReference>
<dbReference type="AlphaFoldDB" id="A0A1F8BJP8"/>
<protein>
    <recommendedName>
        <fullName evidence="3">Cytidyltransferase-like domain-containing protein</fullName>
    </recommendedName>
</protein>
<dbReference type="NCBIfam" id="TIGR00125">
    <property type="entry name" value="cyt_tran_rel"/>
    <property type="match status" value="1"/>
</dbReference>
<dbReference type="InterPro" id="IPR004821">
    <property type="entry name" value="Cyt_trans-like"/>
</dbReference>
<evidence type="ECO:0000313" key="4">
    <source>
        <dbReference type="EMBL" id="OGM64291.1"/>
    </source>
</evidence>
<sequence>MDPLKKIIKYKDIAYIRESAKKNKQKIVFLTGFFDLYHVGHASMLAWAKNKGDILFIGLGPDDAAKAWKGNGRPIYSEKDRAYILACHQSVDYVLILREPVTPDKVNFRRAFKMLSPDIILAVNSDKPEMQEIRRGMAKEVGANLILFSPFPHGRKIKPSTTQIASEIKRLKL</sequence>
<dbReference type="STRING" id="1802519.A2961_00165"/>
<dbReference type="GO" id="GO:0016779">
    <property type="term" value="F:nucleotidyltransferase activity"/>
    <property type="evidence" value="ECO:0007669"/>
    <property type="project" value="UniProtKB-KW"/>
</dbReference>
<dbReference type="InterPro" id="IPR050385">
    <property type="entry name" value="Archaeal_FAD_synthase"/>
</dbReference>
<gene>
    <name evidence="4" type="ORF">A2961_00165</name>
</gene>